<dbReference type="SUPFAM" id="SSF52058">
    <property type="entry name" value="L domain-like"/>
    <property type="match status" value="3"/>
</dbReference>
<dbReference type="SMART" id="SM00365">
    <property type="entry name" value="LRR_SD22"/>
    <property type="match status" value="9"/>
</dbReference>
<dbReference type="PROSITE" id="PS50104">
    <property type="entry name" value="TIR"/>
    <property type="match status" value="1"/>
</dbReference>
<evidence type="ECO:0000256" key="9">
    <source>
        <dbReference type="ARBA" id="ARBA00023170"/>
    </source>
</evidence>
<evidence type="ECO:0000256" key="13">
    <source>
        <dbReference type="SAM" id="SignalP"/>
    </source>
</evidence>
<dbReference type="InterPro" id="IPR032675">
    <property type="entry name" value="LRR_dom_sf"/>
</dbReference>
<dbReference type="FunFam" id="3.80.10.10:FF:000770">
    <property type="entry name" value="Uncharacterized protein"/>
    <property type="match status" value="1"/>
</dbReference>
<dbReference type="PRINTS" id="PR00019">
    <property type="entry name" value="LEURICHRPT"/>
</dbReference>
<dbReference type="PANTHER" id="PTHR24366">
    <property type="entry name" value="IG(IMMUNOGLOBULIN) AND LRR(LEUCINE RICH REPEAT) DOMAINS"/>
    <property type="match status" value="1"/>
</dbReference>
<keyword evidence="5 13" id="KW-0732">Signal</keyword>
<evidence type="ECO:0000256" key="1">
    <source>
        <dbReference type="ARBA" id="ARBA00004479"/>
    </source>
</evidence>
<feature type="region of interest" description="Disordered" evidence="11">
    <location>
        <begin position="1217"/>
        <end position="1237"/>
    </location>
</feature>
<accession>A0A0K2THG9</accession>
<feature type="region of interest" description="Disordered" evidence="11">
    <location>
        <begin position="1315"/>
        <end position="1359"/>
    </location>
</feature>
<dbReference type="GO" id="GO:0007165">
    <property type="term" value="P:signal transduction"/>
    <property type="evidence" value="ECO:0007669"/>
    <property type="project" value="InterPro"/>
</dbReference>
<dbReference type="InterPro" id="IPR000157">
    <property type="entry name" value="TIR_dom"/>
</dbReference>
<feature type="domain" description="TIR" evidence="14">
    <location>
        <begin position="1023"/>
        <end position="1167"/>
    </location>
</feature>
<dbReference type="PROSITE" id="PS51450">
    <property type="entry name" value="LRR"/>
    <property type="match status" value="8"/>
</dbReference>
<dbReference type="SMART" id="SM00082">
    <property type="entry name" value="LRRCT"/>
    <property type="match status" value="2"/>
</dbReference>
<keyword evidence="4 12" id="KW-0812">Transmembrane</keyword>
<evidence type="ECO:0000256" key="2">
    <source>
        <dbReference type="ARBA" id="ARBA00009634"/>
    </source>
</evidence>
<dbReference type="OrthoDB" id="6364554at2759"/>
<evidence type="ECO:0000259" key="14">
    <source>
        <dbReference type="PROSITE" id="PS50104"/>
    </source>
</evidence>
<dbReference type="Gene3D" id="3.80.10.10">
    <property type="entry name" value="Ribonuclease Inhibitor"/>
    <property type="match status" value="7"/>
</dbReference>
<evidence type="ECO:0000256" key="4">
    <source>
        <dbReference type="ARBA" id="ARBA00022692"/>
    </source>
</evidence>
<evidence type="ECO:0000256" key="7">
    <source>
        <dbReference type="ARBA" id="ARBA00022989"/>
    </source>
</evidence>
<dbReference type="GO" id="GO:0016020">
    <property type="term" value="C:membrane"/>
    <property type="evidence" value="ECO:0007669"/>
    <property type="project" value="UniProtKB-SubCell"/>
</dbReference>
<dbReference type="InterPro" id="IPR035897">
    <property type="entry name" value="Toll_tir_struct_dom_sf"/>
</dbReference>
<keyword evidence="9" id="KW-0675">Receptor</keyword>
<gene>
    <name evidence="15" type="primary">Tollo</name>
</gene>
<proteinExistence type="inferred from homology"/>
<keyword evidence="3" id="KW-0433">Leucine-rich repeat</keyword>
<dbReference type="InterPro" id="IPR000483">
    <property type="entry name" value="Cys-rich_flank_reg_C"/>
</dbReference>
<evidence type="ECO:0000256" key="3">
    <source>
        <dbReference type="ARBA" id="ARBA00022614"/>
    </source>
</evidence>
<feature type="transmembrane region" description="Helical" evidence="12">
    <location>
        <begin position="970"/>
        <end position="992"/>
    </location>
</feature>
<comment type="subcellular location">
    <subcellularLocation>
        <location evidence="1">Membrane</location>
        <topology evidence="1">Single-pass type I membrane protein</topology>
    </subcellularLocation>
</comment>
<dbReference type="Gene3D" id="3.40.50.10140">
    <property type="entry name" value="Toll/interleukin-1 receptor homology (TIR) domain"/>
    <property type="match status" value="1"/>
</dbReference>
<evidence type="ECO:0000313" key="15">
    <source>
        <dbReference type="EMBL" id="CDW25315.1"/>
    </source>
</evidence>
<dbReference type="SMART" id="SM00369">
    <property type="entry name" value="LRR_TYP"/>
    <property type="match status" value="24"/>
</dbReference>
<feature type="chain" id="PRO_5005487844" description="TIR domain-containing protein" evidence="13">
    <location>
        <begin position="22"/>
        <end position="1369"/>
    </location>
</feature>
<evidence type="ECO:0000256" key="6">
    <source>
        <dbReference type="ARBA" id="ARBA00022737"/>
    </source>
</evidence>
<evidence type="ECO:0000256" key="5">
    <source>
        <dbReference type="ARBA" id="ARBA00022729"/>
    </source>
</evidence>
<dbReference type="InterPro" id="IPR001611">
    <property type="entry name" value="Leu-rich_rpt"/>
</dbReference>
<keyword evidence="6" id="KW-0677">Repeat</keyword>
<dbReference type="PANTHER" id="PTHR24366:SF170">
    <property type="entry name" value="RE50361P"/>
    <property type="match status" value="1"/>
</dbReference>
<evidence type="ECO:0000256" key="10">
    <source>
        <dbReference type="ARBA" id="ARBA00023180"/>
    </source>
</evidence>
<sequence>MKSLLNYFLLLLPYLSAPIHGNCIWNGQTRIHCDLNILDFRHNSSDVPSEASKVIEELNVDCSDVLYFESQLRSDHFGELSRLSTLRIHNCKVHTLPPRSFVSLIRLRELVIQTHNADMSGLVMEPDYESLVGLESLETLDLSFNNVLKFPEGLLCPLKSIQLFNASFNNLTNLEDLGLRNSSGKYCQNISSLESLILKGNSIQSISPGAISALPSLLSLDISNNGLRVLVNDAFQGLGNLKFLDLSHNALVALPPDIFKGLSKLESLSIGNNSLGTIDINVFSNLGSLKSLNLSGNSLDENWLKPGIFDHLISLLLLDLSFNHLSKLEQPELFAYIENLEALNLDSNRLKSISSQIFRLTPNLVILTLSRNELETIQYKTLEGLTHLESLFLDHNKIHSLQSGTFENCTRLQKLKLNNNYLTQVPNAFHDLEALIYLDLSSNVIGVIKRESFKGLGELKTLRIANNGLSRVGEGAFKDTSQLMHLDLSINRFKALERETFTVLNNLQSLNMAENLLEDINGVLSSLVQLKWLNISSNHLGWFDYAFLPLNLEWLDVHNNRVDSLANYFGIKGDYSLKYLDASFNKIRILKPLSIPSSLTHLYLNDNNIEEIEANTFLDKRNLSRVHLERNNLSKLEMNSLVLSSSDTIIDSPTFYFEDNPFICDCHLQWFQGINTRLHHYPHVMDMDTLTCSSRRNSVYAVLIPLSDVPPEEFLCRYESHCFPSCMCCDFFACDCRLKCPEEEGCFCFRDSTWNSNVVKCSTRSLNSIPSTIPVDATTLHLDGNNFTEVSSAMFIGRVKLTKLFLNNSRVTTMSNGSFAGLPRLTILDLSQNRLQELNGPEFAGLESTLRELYLQGNQLVRMKANAFRNLGELRVLRLDGNLLISFPVWSLAHNPSLISLSLAHNWWQCDCEFVSKFREFIDDHLDIVRDYQSITCTSRDGQTRPCTTVFFSSRNREIDGGKGSFPLKLSMIIGGCSLFFLLLFIVGLCGMKELIRIWLHSKYGIRLQIGRKECATDSKTPIFFDILLMYDQKHASQVLEEIGRKGLESSYKCIYHQRDLCGNYHSEGFKSSLSASANQVVIMSSHFVEFEWDAFHGSLDSKHMNDNEPKRIISILLEDKKEILNSTSTERKKSEIRNFWSKDCKKVLLYNKNKPEYFWKQFRYYLKDPMFPSSREGGAELDRSGVWSFSTFDDDPLDSSTTPMLANLLLHSNSRTPPMKKQCTSSAPHRHSISQLNPSLTTSGIIAAPTERIVQHQRSVSAITGRNESVSGPIIHNRSRSAVATQCRETSFINSSSPRQAPRVVHNRSVSTIVDYNSHNRRRSQQLPQNHGHHHHRNSLLNPESHLGHTHYRSTSTPFSCNSNGFVL</sequence>
<dbReference type="SUPFAM" id="SSF52200">
    <property type="entry name" value="Toll/Interleukin receptor TIR domain"/>
    <property type="match status" value="1"/>
</dbReference>
<dbReference type="SMART" id="SM00364">
    <property type="entry name" value="LRR_BAC"/>
    <property type="match status" value="11"/>
</dbReference>
<evidence type="ECO:0000256" key="8">
    <source>
        <dbReference type="ARBA" id="ARBA00023136"/>
    </source>
</evidence>
<dbReference type="InterPro" id="IPR003591">
    <property type="entry name" value="Leu-rich_rpt_typical-subtyp"/>
</dbReference>
<evidence type="ECO:0000256" key="12">
    <source>
        <dbReference type="SAM" id="Phobius"/>
    </source>
</evidence>
<comment type="similarity">
    <text evidence="2">Belongs to the Toll-like receptor family.</text>
</comment>
<dbReference type="EMBL" id="HACA01007954">
    <property type="protein sequence ID" value="CDW25315.1"/>
    <property type="molecule type" value="Transcribed_RNA"/>
</dbReference>
<keyword evidence="7 12" id="KW-1133">Transmembrane helix</keyword>
<dbReference type="Pfam" id="PF13855">
    <property type="entry name" value="LRR_8"/>
    <property type="match status" value="5"/>
</dbReference>
<keyword evidence="10" id="KW-0325">Glycoprotein</keyword>
<protein>
    <recommendedName>
        <fullName evidence="14">TIR domain-containing protein</fullName>
    </recommendedName>
</protein>
<feature type="signal peptide" evidence="13">
    <location>
        <begin position="1"/>
        <end position="21"/>
    </location>
</feature>
<reference evidence="15" key="1">
    <citation type="submission" date="2014-05" db="EMBL/GenBank/DDBJ databases">
        <authorList>
            <person name="Chronopoulou M."/>
        </authorList>
    </citation>
    <scope>NUCLEOTIDE SEQUENCE</scope>
    <source>
        <tissue evidence="15">Whole organism</tissue>
    </source>
</reference>
<name>A0A0K2THG9_LEPSM</name>
<evidence type="ECO:0000256" key="11">
    <source>
        <dbReference type="SAM" id="MobiDB-lite"/>
    </source>
</evidence>
<keyword evidence="8 12" id="KW-0472">Membrane</keyword>
<organism evidence="15">
    <name type="scientific">Lepeophtheirus salmonis</name>
    <name type="common">Salmon louse</name>
    <name type="synonym">Caligus salmonis</name>
    <dbReference type="NCBI Taxonomy" id="72036"/>
    <lineage>
        <taxon>Eukaryota</taxon>
        <taxon>Metazoa</taxon>
        <taxon>Ecdysozoa</taxon>
        <taxon>Arthropoda</taxon>
        <taxon>Crustacea</taxon>
        <taxon>Multicrustacea</taxon>
        <taxon>Hexanauplia</taxon>
        <taxon>Copepoda</taxon>
        <taxon>Siphonostomatoida</taxon>
        <taxon>Caligidae</taxon>
        <taxon>Lepeophtheirus</taxon>
    </lineage>
</organism>
<dbReference type="FunFam" id="3.80.10.10:FF:001164">
    <property type="entry name" value="GH01279p"/>
    <property type="match status" value="2"/>
</dbReference>